<reference evidence="3 4" key="1">
    <citation type="submission" date="2017-07" db="EMBL/GenBank/DDBJ databases">
        <title>Draft genome sequence of aerobic hyperthermophilic archaea, Pyrobaculum aerophilum YKB31 and YKB32.</title>
        <authorList>
            <person name="Mochizuki T."/>
            <person name="Berliner A.J."/>
            <person name="Yoshida-Takashima Y."/>
            <person name="Takaki Y."/>
            <person name="Nunoura T."/>
            <person name="Takai K."/>
        </authorList>
    </citation>
    <scope>NUCLEOTIDE SEQUENCE [LARGE SCALE GENOMIC DNA]</scope>
    <source>
        <strain evidence="1 4">YKB31</strain>
        <strain evidence="2 3">YKB32</strain>
    </source>
</reference>
<protein>
    <submittedName>
        <fullName evidence="2">Uncharacterized protein</fullName>
    </submittedName>
</protein>
<comment type="caution">
    <text evidence="2">The sequence shown here is derived from an EMBL/GenBank/DDBJ whole genome shotgun (WGS) entry which is preliminary data.</text>
</comment>
<dbReference type="EMBL" id="NMUE01000016">
    <property type="protein sequence ID" value="RFA96030.1"/>
    <property type="molecule type" value="Genomic_DNA"/>
</dbReference>
<name>A0A371R3T4_9CREN</name>
<accession>A0A371R3T4</accession>
<evidence type="ECO:0000313" key="2">
    <source>
        <dbReference type="EMBL" id="RFA98459.1"/>
    </source>
</evidence>
<dbReference type="AlphaFoldDB" id="A0A371R3T4"/>
<evidence type="ECO:0000313" key="1">
    <source>
        <dbReference type="EMBL" id="RFA96030.1"/>
    </source>
</evidence>
<organism evidence="2 3">
    <name type="scientific">Pyrobaculum aerophilum</name>
    <dbReference type="NCBI Taxonomy" id="13773"/>
    <lineage>
        <taxon>Archaea</taxon>
        <taxon>Thermoproteota</taxon>
        <taxon>Thermoprotei</taxon>
        <taxon>Thermoproteales</taxon>
        <taxon>Thermoproteaceae</taxon>
        <taxon>Pyrobaculum</taxon>
    </lineage>
</organism>
<dbReference type="RefSeq" id="WP_116421113.1">
    <property type="nucleotide sequence ID" value="NZ_NMUE01000016.1"/>
</dbReference>
<gene>
    <name evidence="1" type="ORF">CGL51_06360</name>
    <name evidence="2" type="ORF">CGL52_07040</name>
</gene>
<dbReference type="Proteomes" id="UP000256877">
    <property type="component" value="Unassembled WGS sequence"/>
</dbReference>
<dbReference type="OrthoDB" id="27717at2157"/>
<proteinExistence type="predicted"/>
<dbReference type="Proteomes" id="UP000257123">
    <property type="component" value="Unassembled WGS sequence"/>
</dbReference>
<evidence type="ECO:0000313" key="4">
    <source>
        <dbReference type="Proteomes" id="UP000257123"/>
    </source>
</evidence>
<evidence type="ECO:0000313" key="3">
    <source>
        <dbReference type="Proteomes" id="UP000256877"/>
    </source>
</evidence>
<dbReference type="EMBL" id="NMUF01000016">
    <property type="protein sequence ID" value="RFA98459.1"/>
    <property type="molecule type" value="Genomic_DNA"/>
</dbReference>
<sequence>MNLLHFIGSFHVEIAKRLDAVESAGETNGYMEWVNGRVKNVELYFLWFPKSRRLVYIIKGPGVRKEGEVETKGLLDAIAYAERLIQQIP</sequence>